<keyword evidence="3" id="KW-1185">Reference proteome</keyword>
<dbReference type="EMBL" id="QNUL01000026">
    <property type="protein sequence ID" value="REA57674.1"/>
    <property type="molecule type" value="Genomic_DNA"/>
</dbReference>
<reference evidence="2 3" key="1">
    <citation type="submission" date="2018-07" db="EMBL/GenBank/DDBJ databases">
        <title>Dyadobacter roseus sp. nov., isolated from rose rhizosphere soil.</title>
        <authorList>
            <person name="Chen L."/>
        </authorList>
    </citation>
    <scope>NUCLEOTIDE SEQUENCE [LARGE SCALE GENOMIC DNA]</scope>
    <source>
        <strain evidence="2 3">RS19</strain>
    </source>
</reference>
<evidence type="ECO:0000313" key="3">
    <source>
        <dbReference type="Proteomes" id="UP000256373"/>
    </source>
</evidence>
<keyword evidence="1" id="KW-1133">Transmembrane helix</keyword>
<evidence type="ECO:0000313" key="2">
    <source>
        <dbReference type="EMBL" id="REA57674.1"/>
    </source>
</evidence>
<dbReference type="RefSeq" id="WP_115833361.1">
    <property type="nucleotide sequence ID" value="NZ_QNUL01000026.1"/>
</dbReference>
<dbReference type="OrthoDB" id="9807941at2"/>
<evidence type="ECO:0000256" key="1">
    <source>
        <dbReference type="SAM" id="Phobius"/>
    </source>
</evidence>
<organism evidence="2 3">
    <name type="scientific">Dyadobacter luteus</name>
    <dbReference type="NCBI Taxonomy" id="2259619"/>
    <lineage>
        <taxon>Bacteria</taxon>
        <taxon>Pseudomonadati</taxon>
        <taxon>Bacteroidota</taxon>
        <taxon>Cytophagia</taxon>
        <taxon>Cytophagales</taxon>
        <taxon>Spirosomataceae</taxon>
        <taxon>Dyadobacter</taxon>
    </lineage>
</organism>
<comment type="caution">
    <text evidence="2">The sequence shown here is derived from an EMBL/GenBank/DDBJ whole genome shotgun (WGS) entry which is preliminary data.</text>
</comment>
<dbReference type="AlphaFoldDB" id="A0A3D8Y659"/>
<sequence length="161" mass="18373">MIDLNPLNNPDALWQHLLMIFGAAVIGYIIGYISAENKRRLLQKKLHRISTDLDSCLLEKQPFAHNTIHTAATLRVKDDLKIIEGIGPVLEELLNSEGIYNFSQLGKTPPDQLVDILRKDGSKFQMHDPRSWPQQATLAQNGMWNELEELQKELNKGRFES</sequence>
<keyword evidence="1" id="KW-0812">Transmembrane</keyword>
<evidence type="ECO:0008006" key="4">
    <source>
        <dbReference type="Google" id="ProtNLM"/>
    </source>
</evidence>
<proteinExistence type="predicted"/>
<accession>A0A3D8Y659</accession>
<keyword evidence="1" id="KW-0472">Membrane</keyword>
<feature type="transmembrane region" description="Helical" evidence="1">
    <location>
        <begin position="12"/>
        <end position="35"/>
    </location>
</feature>
<gene>
    <name evidence="2" type="ORF">DSL64_23340</name>
</gene>
<name>A0A3D8Y659_9BACT</name>
<protein>
    <recommendedName>
        <fullName evidence="4">DUF4332 domain-containing protein</fullName>
    </recommendedName>
</protein>
<dbReference type="Gene3D" id="1.10.150.20">
    <property type="entry name" value="5' to 3' exonuclease, C-terminal subdomain"/>
    <property type="match status" value="1"/>
</dbReference>
<dbReference type="Proteomes" id="UP000256373">
    <property type="component" value="Unassembled WGS sequence"/>
</dbReference>